<gene>
    <name evidence="2" type="ORF">CLV37_11617</name>
</gene>
<dbReference type="Pfam" id="PF13472">
    <property type="entry name" value="Lipase_GDSL_2"/>
    <property type="match status" value="1"/>
</dbReference>
<feature type="domain" description="SGNH hydrolase-type esterase" evidence="1">
    <location>
        <begin position="7"/>
        <end position="176"/>
    </location>
</feature>
<protein>
    <submittedName>
        <fullName evidence="2">Lysophospholipase L1-like esterase</fullName>
    </submittedName>
</protein>
<evidence type="ECO:0000313" key="3">
    <source>
        <dbReference type="Proteomes" id="UP000238083"/>
    </source>
</evidence>
<dbReference type="Proteomes" id="UP000238083">
    <property type="component" value="Unassembled WGS sequence"/>
</dbReference>
<comment type="caution">
    <text evidence="2">The sequence shown here is derived from an EMBL/GenBank/DDBJ whole genome shotgun (WGS) entry which is preliminary data.</text>
</comment>
<dbReference type="InterPro" id="IPR013830">
    <property type="entry name" value="SGNH_hydro"/>
</dbReference>
<sequence>MDVRVCFVGDSFVAGVGDPGHLGWTGRVAVRTPFPLTRYVLGVRRETSAQVARRWRAECGPRLPAGSRNAVVLSFGVNDTTLEDGRPRVRPQESVATLDGVLREVPWPVLVVGPPAVDDEAQNERSAVLDAGFARVCAAAGVAYVPVLEHLRADAVWRREVRDGDGAHPAAAGYERLARLVEPAWRGFVHRLADG</sequence>
<accession>A0A2T0QX53</accession>
<dbReference type="SUPFAM" id="SSF52266">
    <property type="entry name" value="SGNH hydrolase"/>
    <property type="match status" value="1"/>
</dbReference>
<name>A0A2T0QX53_9ACTN</name>
<reference evidence="2 3" key="1">
    <citation type="submission" date="2018-03" db="EMBL/GenBank/DDBJ databases">
        <title>Genomic Encyclopedia of Archaeal and Bacterial Type Strains, Phase II (KMG-II): from individual species to whole genera.</title>
        <authorList>
            <person name="Goeker M."/>
        </authorList>
    </citation>
    <scope>NUCLEOTIDE SEQUENCE [LARGE SCALE GENOMIC DNA]</scope>
    <source>
        <strain evidence="2 3">DSM 19711</strain>
    </source>
</reference>
<organism evidence="2 3">
    <name type="scientific">Kineococcus rhizosphaerae</name>
    <dbReference type="NCBI Taxonomy" id="559628"/>
    <lineage>
        <taxon>Bacteria</taxon>
        <taxon>Bacillati</taxon>
        <taxon>Actinomycetota</taxon>
        <taxon>Actinomycetes</taxon>
        <taxon>Kineosporiales</taxon>
        <taxon>Kineosporiaceae</taxon>
        <taxon>Kineococcus</taxon>
    </lineage>
</organism>
<dbReference type="Gene3D" id="3.40.50.1110">
    <property type="entry name" value="SGNH hydrolase"/>
    <property type="match status" value="1"/>
</dbReference>
<keyword evidence="3" id="KW-1185">Reference proteome</keyword>
<dbReference type="EMBL" id="PVZF01000016">
    <property type="protein sequence ID" value="PRY10464.1"/>
    <property type="molecule type" value="Genomic_DNA"/>
</dbReference>
<proteinExistence type="predicted"/>
<dbReference type="AlphaFoldDB" id="A0A2T0QX53"/>
<evidence type="ECO:0000259" key="1">
    <source>
        <dbReference type="Pfam" id="PF13472"/>
    </source>
</evidence>
<dbReference type="InterPro" id="IPR036514">
    <property type="entry name" value="SGNH_hydro_sf"/>
</dbReference>
<dbReference type="RefSeq" id="WP_211298897.1">
    <property type="nucleotide sequence ID" value="NZ_PVZF01000016.1"/>
</dbReference>
<evidence type="ECO:0000313" key="2">
    <source>
        <dbReference type="EMBL" id="PRY10464.1"/>
    </source>
</evidence>